<protein>
    <submittedName>
        <fullName evidence="1">YfiR family protein</fullName>
    </submittedName>
</protein>
<keyword evidence="2" id="KW-1185">Reference proteome</keyword>
<dbReference type="Pfam" id="PF13689">
    <property type="entry name" value="DUF4154"/>
    <property type="match status" value="1"/>
</dbReference>
<dbReference type="InterPro" id="IPR025293">
    <property type="entry name" value="YfiR/HmsC-like"/>
</dbReference>
<proteinExistence type="predicted"/>
<evidence type="ECO:0000313" key="1">
    <source>
        <dbReference type="EMBL" id="MDH5831023.1"/>
    </source>
</evidence>
<name>A0ABT6JK18_9GAMM</name>
<dbReference type="Proteomes" id="UP001156831">
    <property type="component" value="Unassembled WGS sequence"/>
</dbReference>
<sequence length="155" mass="16004">MLAAGLGLGLCAAGTARAQVDEHALKAAFVYNIAAFSHWQAPAAEALTICLQVDAQLEGAIAGLAGRQLAGRPVKVRWASPVTGCDVLVHGAQTPVVAAAGTLVICDACTLPDGASAIALVREGNRIRFDVDPARARDRGITLSSQLLKLARRVL</sequence>
<reference evidence="1 2" key="1">
    <citation type="submission" date="2023-04" db="EMBL/GenBank/DDBJ databases">
        <title>Luteimonas sp. M1R5S18.</title>
        <authorList>
            <person name="Sun J.-Q."/>
        </authorList>
    </citation>
    <scope>NUCLEOTIDE SEQUENCE [LARGE SCALE GENOMIC DNA]</scope>
    <source>
        <strain evidence="1 2">M1R5S18</strain>
    </source>
</reference>
<organism evidence="1 2">
    <name type="scientific">Luteimonas rhizosphaericola</name>
    <dbReference type="NCBI Taxonomy" id="3042024"/>
    <lineage>
        <taxon>Bacteria</taxon>
        <taxon>Pseudomonadati</taxon>
        <taxon>Pseudomonadota</taxon>
        <taxon>Gammaproteobacteria</taxon>
        <taxon>Lysobacterales</taxon>
        <taxon>Lysobacteraceae</taxon>
        <taxon>Luteimonas</taxon>
    </lineage>
</organism>
<evidence type="ECO:0000313" key="2">
    <source>
        <dbReference type="Proteomes" id="UP001156831"/>
    </source>
</evidence>
<gene>
    <name evidence="1" type="ORF">QFW80_10900</name>
</gene>
<dbReference type="EMBL" id="JARXRN010000025">
    <property type="protein sequence ID" value="MDH5831023.1"/>
    <property type="molecule type" value="Genomic_DNA"/>
</dbReference>
<dbReference type="RefSeq" id="WP_280601966.1">
    <property type="nucleotide sequence ID" value="NZ_JARXRN010000025.1"/>
</dbReference>
<accession>A0ABT6JK18</accession>
<comment type="caution">
    <text evidence="1">The sequence shown here is derived from an EMBL/GenBank/DDBJ whole genome shotgun (WGS) entry which is preliminary data.</text>
</comment>